<sequence length="425" mass="43228">MRRWGVAVLSGAVVLPPALLAGPHSGATDHGAAEPSDPVLPVVERDPAVPTPIGPAVRPPSRPPAPPSPPTPTRKAPAADVPPVVPTATATRPPKRRDRVRLAVAISPAGRSPLDGQQVARYRVTVRPIGGAAHDTALLVLAQRPLTWAENPPECASRGKGAPLRCDLGDLVHVRYVEVAVRIPERARVASAPRVVAIAGASNVRRESVAAATPPAPVRGPRPEPAPTRSAKPAPGPARPSATKPSAARPSVARPPAAKPSAVDPPTVRPRAVTPRRNPPGQAPPVRPPSAAPAPPPAPGPVGSPPPLTEVPPLPAPPASDAPAPGLGDVPSPSVLPPAGSPPALSLPGAAPRTPDAQMTLVSPTGLDGGGDGTDWAVVLGVALIAEIALLWVAACLSLWRRRVGGARPARAAAVASRRPPRRRR</sequence>
<feature type="compositionally biased region" description="Pro residues" evidence="1">
    <location>
        <begin position="49"/>
        <end position="72"/>
    </location>
</feature>
<keyword evidence="5" id="KW-1185">Reference proteome</keyword>
<feature type="compositionally biased region" description="Low complexity" evidence="1">
    <location>
        <begin position="73"/>
        <end position="92"/>
    </location>
</feature>
<feature type="compositionally biased region" description="Low complexity" evidence="1">
    <location>
        <begin position="244"/>
        <end position="276"/>
    </location>
</feature>
<feature type="compositionally biased region" description="Low complexity" evidence="1">
    <location>
        <begin position="321"/>
        <end position="333"/>
    </location>
</feature>
<dbReference type="AlphaFoldDB" id="A0A7W3QKR6"/>
<reference evidence="4 5" key="1">
    <citation type="submission" date="2020-08" db="EMBL/GenBank/DDBJ databases">
        <title>Genomic Encyclopedia of Type Strains, Phase IV (KMG-IV): sequencing the most valuable type-strain genomes for metagenomic binning, comparative biology and taxonomic classification.</title>
        <authorList>
            <person name="Goeker M."/>
        </authorList>
    </citation>
    <scope>NUCLEOTIDE SEQUENCE [LARGE SCALE GENOMIC DNA]</scope>
    <source>
        <strain evidence="4 5">DSM 44197</strain>
    </source>
</reference>
<comment type="caution">
    <text evidence="4">The sequence shown here is derived from an EMBL/GenBank/DDBJ whole genome shotgun (WGS) entry which is preliminary data.</text>
</comment>
<protein>
    <submittedName>
        <fullName evidence="4">Uncharacterized protein</fullName>
    </submittedName>
</protein>
<feature type="signal peptide" evidence="3">
    <location>
        <begin position="1"/>
        <end position="21"/>
    </location>
</feature>
<gene>
    <name evidence="4" type="ORF">HNR61_002325</name>
</gene>
<keyword evidence="2" id="KW-0812">Transmembrane</keyword>
<keyword evidence="2" id="KW-1133">Transmembrane helix</keyword>
<keyword evidence="2" id="KW-0472">Membrane</keyword>
<dbReference type="EMBL" id="JACJIA010000002">
    <property type="protein sequence ID" value="MBA8950712.1"/>
    <property type="molecule type" value="Genomic_DNA"/>
</dbReference>
<accession>A0A7W3QKR6</accession>
<keyword evidence="3" id="KW-0732">Signal</keyword>
<evidence type="ECO:0000256" key="1">
    <source>
        <dbReference type="SAM" id="MobiDB-lite"/>
    </source>
</evidence>
<feature type="chain" id="PRO_5038512973" evidence="3">
    <location>
        <begin position="22"/>
        <end position="425"/>
    </location>
</feature>
<dbReference type="RefSeq" id="WP_182843070.1">
    <property type="nucleotide sequence ID" value="NZ_JACJIA010000002.1"/>
</dbReference>
<evidence type="ECO:0000256" key="3">
    <source>
        <dbReference type="SAM" id="SignalP"/>
    </source>
</evidence>
<dbReference type="Proteomes" id="UP000572680">
    <property type="component" value="Unassembled WGS sequence"/>
</dbReference>
<proteinExistence type="predicted"/>
<organism evidence="4 5">
    <name type="scientific">Actinomadura namibiensis</name>
    <dbReference type="NCBI Taxonomy" id="182080"/>
    <lineage>
        <taxon>Bacteria</taxon>
        <taxon>Bacillati</taxon>
        <taxon>Actinomycetota</taxon>
        <taxon>Actinomycetes</taxon>
        <taxon>Streptosporangiales</taxon>
        <taxon>Thermomonosporaceae</taxon>
        <taxon>Actinomadura</taxon>
    </lineage>
</organism>
<evidence type="ECO:0000256" key="2">
    <source>
        <dbReference type="SAM" id="Phobius"/>
    </source>
</evidence>
<feature type="region of interest" description="Disordered" evidence="1">
    <location>
        <begin position="24"/>
        <end position="99"/>
    </location>
</feature>
<feature type="compositionally biased region" description="Low complexity" evidence="1">
    <location>
        <begin position="342"/>
        <end position="352"/>
    </location>
</feature>
<name>A0A7W3QKR6_ACTNM</name>
<feature type="transmembrane region" description="Helical" evidence="2">
    <location>
        <begin position="376"/>
        <end position="400"/>
    </location>
</feature>
<feature type="compositionally biased region" description="Pro residues" evidence="1">
    <location>
        <begin position="277"/>
        <end position="320"/>
    </location>
</feature>
<evidence type="ECO:0000313" key="5">
    <source>
        <dbReference type="Proteomes" id="UP000572680"/>
    </source>
</evidence>
<feature type="region of interest" description="Disordered" evidence="1">
    <location>
        <begin position="203"/>
        <end position="369"/>
    </location>
</feature>
<evidence type="ECO:0000313" key="4">
    <source>
        <dbReference type="EMBL" id="MBA8950712.1"/>
    </source>
</evidence>
<feature type="compositionally biased region" description="Pro residues" evidence="1">
    <location>
        <begin position="214"/>
        <end position="226"/>
    </location>
</feature>